<organism evidence="1 2">
    <name type="scientific">Desulfosarcina ovata subsp. sediminis</name>
    <dbReference type="NCBI Taxonomy" id="885957"/>
    <lineage>
        <taxon>Bacteria</taxon>
        <taxon>Pseudomonadati</taxon>
        <taxon>Thermodesulfobacteriota</taxon>
        <taxon>Desulfobacteria</taxon>
        <taxon>Desulfobacterales</taxon>
        <taxon>Desulfosarcinaceae</taxon>
        <taxon>Desulfosarcina</taxon>
    </lineage>
</organism>
<gene>
    <name evidence="1" type="ORF">DSCO28_20720</name>
</gene>
<evidence type="ECO:0000313" key="1">
    <source>
        <dbReference type="EMBL" id="BBO81506.1"/>
    </source>
</evidence>
<proteinExistence type="predicted"/>
<name>A0A5K7ZKE0_9BACT</name>
<dbReference type="KEGG" id="dov:DSCO28_20720"/>
<reference evidence="1 2" key="1">
    <citation type="submission" date="2019-11" db="EMBL/GenBank/DDBJ databases">
        <title>Comparative genomics of hydrocarbon-degrading Desulfosarcina strains.</title>
        <authorList>
            <person name="Watanabe M."/>
            <person name="Kojima H."/>
            <person name="Fukui M."/>
        </authorList>
    </citation>
    <scope>NUCLEOTIDE SEQUENCE [LARGE SCALE GENOMIC DNA]</scope>
    <source>
        <strain evidence="1 2">28bB2T</strain>
    </source>
</reference>
<protein>
    <submittedName>
        <fullName evidence="1">Uncharacterized protein</fullName>
    </submittedName>
</protein>
<accession>A0A5K7ZKE0</accession>
<dbReference type="EMBL" id="AP021876">
    <property type="protein sequence ID" value="BBO81506.1"/>
    <property type="molecule type" value="Genomic_DNA"/>
</dbReference>
<dbReference type="AlphaFoldDB" id="A0A5K7ZKE0"/>
<evidence type="ECO:0000313" key="2">
    <source>
        <dbReference type="Proteomes" id="UP000425960"/>
    </source>
</evidence>
<dbReference type="Proteomes" id="UP000425960">
    <property type="component" value="Chromosome"/>
</dbReference>
<sequence>MQQLIKHPKTFLHANAVWVSGQMNFKGKGKGEIWPVRLVRDGGVSCTKRGNGIPCWEIVSAISLDEIR</sequence>